<accession>A0A8H3MEF2</accession>
<reference evidence="1" key="1">
    <citation type="submission" date="2019-10" db="EMBL/GenBank/DDBJ databases">
        <title>Conservation and host-specific expression of non-tandemly repeated heterogenous ribosome RNA gene in arbuscular mycorrhizal fungi.</title>
        <authorList>
            <person name="Maeda T."/>
            <person name="Kobayashi Y."/>
            <person name="Nakagawa T."/>
            <person name="Ezawa T."/>
            <person name="Yamaguchi K."/>
            <person name="Bino T."/>
            <person name="Nishimoto Y."/>
            <person name="Shigenobu S."/>
            <person name="Kawaguchi M."/>
        </authorList>
    </citation>
    <scope>NUCLEOTIDE SEQUENCE</scope>
    <source>
        <strain evidence="1">HR1</strain>
    </source>
</reference>
<evidence type="ECO:0000313" key="2">
    <source>
        <dbReference type="Proteomes" id="UP000615446"/>
    </source>
</evidence>
<dbReference type="AlphaFoldDB" id="A0A8H3MEF2"/>
<dbReference type="EMBL" id="BLAL01000356">
    <property type="protein sequence ID" value="GET04545.1"/>
    <property type="molecule type" value="Genomic_DNA"/>
</dbReference>
<protein>
    <submittedName>
        <fullName evidence="1">Uncharacterized protein</fullName>
    </submittedName>
</protein>
<organism evidence="1 2">
    <name type="scientific">Rhizophagus clarus</name>
    <dbReference type="NCBI Taxonomy" id="94130"/>
    <lineage>
        <taxon>Eukaryota</taxon>
        <taxon>Fungi</taxon>
        <taxon>Fungi incertae sedis</taxon>
        <taxon>Mucoromycota</taxon>
        <taxon>Glomeromycotina</taxon>
        <taxon>Glomeromycetes</taxon>
        <taxon>Glomerales</taxon>
        <taxon>Glomeraceae</taxon>
        <taxon>Rhizophagus</taxon>
    </lineage>
</organism>
<proteinExistence type="predicted"/>
<dbReference type="Proteomes" id="UP000615446">
    <property type="component" value="Unassembled WGS sequence"/>
</dbReference>
<comment type="caution">
    <text evidence="1">The sequence shown here is derived from an EMBL/GenBank/DDBJ whole genome shotgun (WGS) entry which is preliminary data.</text>
</comment>
<evidence type="ECO:0000313" key="1">
    <source>
        <dbReference type="EMBL" id="GET04545.1"/>
    </source>
</evidence>
<sequence length="106" mass="12496">MDFKPHTRVDFGLDDLENTDYNNENTFFEAVWNDSDNADNIDEVEYKFYTDTNGRCRKKKKEIDVSSPFDQTGVEIKVRKTLYRTIKYYWSVRESVGFMASLLDPG</sequence>
<name>A0A8H3MEF2_9GLOM</name>
<gene>
    <name evidence="1" type="ORF">RCL2_003084600</name>
</gene>